<keyword evidence="2" id="KW-1185">Reference proteome</keyword>
<accession>X6MD95</accession>
<dbReference type="AlphaFoldDB" id="X6MD95"/>
<evidence type="ECO:0000313" key="2">
    <source>
        <dbReference type="Proteomes" id="UP000023152"/>
    </source>
</evidence>
<feature type="non-terminal residue" evidence="1">
    <location>
        <position position="239"/>
    </location>
</feature>
<evidence type="ECO:0008006" key="3">
    <source>
        <dbReference type="Google" id="ProtNLM"/>
    </source>
</evidence>
<name>X6MD95_RETFI</name>
<reference evidence="1 2" key="1">
    <citation type="journal article" date="2013" name="Curr. Biol.">
        <title>The Genome of the Foraminiferan Reticulomyxa filosa.</title>
        <authorList>
            <person name="Glockner G."/>
            <person name="Hulsmann N."/>
            <person name="Schleicher M."/>
            <person name="Noegel A.A."/>
            <person name="Eichinger L."/>
            <person name="Gallinger C."/>
            <person name="Pawlowski J."/>
            <person name="Sierra R."/>
            <person name="Euteneuer U."/>
            <person name="Pillet L."/>
            <person name="Moustafa A."/>
            <person name="Platzer M."/>
            <person name="Groth M."/>
            <person name="Szafranski K."/>
            <person name="Schliwa M."/>
        </authorList>
    </citation>
    <scope>NUCLEOTIDE SEQUENCE [LARGE SCALE GENOMIC DNA]</scope>
</reference>
<dbReference type="EMBL" id="ASPP01022540">
    <property type="protein sequence ID" value="ETO11372.1"/>
    <property type="molecule type" value="Genomic_DNA"/>
</dbReference>
<sequence>MLGQKSLLFLSYILKNEYKLICEYPSDVQLVGHCVIKLVDNNNKYSNQITLLSFGGARNTKRHTLMMKYESVWSNISNKLKKSNNCNQWIPFTNNDNHPIIIGTDKNNYCGARAVIGGSNNHLFVFNLNLFKFIQHDTLSDTIQYHGFILKSKNEQEQEKNSQNYEMLLFGKEVLLSIEYDEYNNTFQVQQPIRCIRSFNRCAYACVSDTILFFGGWNIGQNSGRNIGWNSGRNGRWNS</sequence>
<proteinExistence type="predicted"/>
<protein>
    <recommendedName>
        <fullName evidence="3">Kelch motif family protein</fullName>
    </recommendedName>
</protein>
<comment type="caution">
    <text evidence="1">The sequence shown here is derived from an EMBL/GenBank/DDBJ whole genome shotgun (WGS) entry which is preliminary data.</text>
</comment>
<gene>
    <name evidence="1" type="ORF">RFI_26005</name>
</gene>
<evidence type="ECO:0000313" key="1">
    <source>
        <dbReference type="EMBL" id="ETO11372.1"/>
    </source>
</evidence>
<dbReference type="Proteomes" id="UP000023152">
    <property type="component" value="Unassembled WGS sequence"/>
</dbReference>
<organism evidence="1 2">
    <name type="scientific">Reticulomyxa filosa</name>
    <dbReference type="NCBI Taxonomy" id="46433"/>
    <lineage>
        <taxon>Eukaryota</taxon>
        <taxon>Sar</taxon>
        <taxon>Rhizaria</taxon>
        <taxon>Retaria</taxon>
        <taxon>Foraminifera</taxon>
        <taxon>Monothalamids</taxon>
        <taxon>Reticulomyxidae</taxon>
        <taxon>Reticulomyxa</taxon>
    </lineage>
</organism>